<accession>A0A9P6L226</accession>
<dbReference type="Proteomes" id="UP000736335">
    <property type="component" value="Unassembled WGS sequence"/>
</dbReference>
<protein>
    <submittedName>
        <fullName evidence="2">Uncharacterized protein</fullName>
    </submittedName>
</protein>
<gene>
    <name evidence="2" type="ORF">BJ322DRAFT_450249</name>
</gene>
<dbReference type="AlphaFoldDB" id="A0A9P6L226"/>
<keyword evidence="3" id="KW-1185">Reference proteome</keyword>
<feature type="region of interest" description="Disordered" evidence="1">
    <location>
        <begin position="1"/>
        <end position="25"/>
    </location>
</feature>
<name>A0A9P6L226_9AGAM</name>
<sequence length="278" mass="30401">MSRSQEVGSVEIPHWTPPAGHTASHEKKTYILGRGWCQRPHSTSGHSCHAQRLFPPISNLKSLAMVSSPNSRDCPILSAGKFTVSNRSSYATSRFESVVSRLKSAPPPATNPLSDFGTPPALSGPIVRDTCGSLFQLLRSAVPRLSHSLSQTTPTTVATSLLSRTPVMMARYLPSWMPTTITRSLPLSTPTIATTAIPPSSFPNLTDLYYSPHYSSPAGFQAVPCTSASLCVYVRTYLLLTDLAIPCFYFLPCFLQTTKINWDFIMAGFDLWIMNISI</sequence>
<proteinExistence type="predicted"/>
<evidence type="ECO:0000313" key="3">
    <source>
        <dbReference type="Proteomes" id="UP000736335"/>
    </source>
</evidence>
<comment type="caution">
    <text evidence="2">The sequence shown here is derived from an EMBL/GenBank/DDBJ whole genome shotgun (WGS) entry which is preliminary data.</text>
</comment>
<reference evidence="2" key="2">
    <citation type="submission" date="2020-11" db="EMBL/GenBank/DDBJ databases">
        <authorList>
            <consortium name="DOE Joint Genome Institute"/>
            <person name="Kuo A."/>
            <person name="Miyauchi S."/>
            <person name="Kiss E."/>
            <person name="Drula E."/>
            <person name="Kohler A."/>
            <person name="Sanchez-Garcia M."/>
            <person name="Andreopoulos B."/>
            <person name="Barry K.W."/>
            <person name="Bonito G."/>
            <person name="Buee M."/>
            <person name="Carver A."/>
            <person name="Chen C."/>
            <person name="Cichocki N."/>
            <person name="Clum A."/>
            <person name="Culley D."/>
            <person name="Crous P.W."/>
            <person name="Fauchery L."/>
            <person name="Girlanda M."/>
            <person name="Hayes R."/>
            <person name="Keri Z."/>
            <person name="Labutti K."/>
            <person name="Lipzen A."/>
            <person name="Lombard V."/>
            <person name="Magnuson J."/>
            <person name="Maillard F."/>
            <person name="Morin E."/>
            <person name="Murat C."/>
            <person name="Nolan M."/>
            <person name="Ohm R."/>
            <person name="Pangilinan J."/>
            <person name="Pereira M."/>
            <person name="Perotto S."/>
            <person name="Peter M."/>
            <person name="Riley R."/>
            <person name="Sitrit Y."/>
            <person name="Stielow B."/>
            <person name="Szollosi G."/>
            <person name="Zifcakova L."/>
            <person name="Stursova M."/>
            <person name="Spatafora J.W."/>
            <person name="Tedersoo L."/>
            <person name="Vaario L.-M."/>
            <person name="Yamada A."/>
            <person name="Yan M."/>
            <person name="Wang P."/>
            <person name="Xu J."/>
            <person name="Bruns T."/>
            <person name="Baldrian P."/>
            <person name="Vilgalys R."/>
            <person name="Henrissat B."/>
            <person name="Grigoriev I.V."/>
            <person name="Hibbett D."/>
            <person name="Nagy L.G."/>
            <person name="Martin F.M."/>
        </authorList>
    </citation>
    <scope>NUCLEOTIDE SEQUENCE</scope>
    <source>
        <strain evidence="2">UH-Tt-Lm1</strain>
    </source>
</reference>
<organism evidence="2 3">
    <name type="scientific">Thelephora terrestris</name>
    <dbReference type="NCBI Taxonomy" id="56493"/>
    <lineage>
        <taxon>Eukaryota</taxon>
        <taxon>Fungi</taxon>
        <taxon>Dikarya</taxon>
        <taxon>Basidiomycota</taxon>
        <taxon>Agaricomycotina</taxon>
        <taxon>Agaricomycetes</taxon>
        <taxon>Thelephorales</taxon>
        <taxon>Thelephoraceae</taxon>
        <taxon>Thelephora</taxon>
    </lineage>
</organism>
<evidence type="ECO:0000256" key="1">
    <source>
        <dbReference type="SAM" id="MobiDB-lite"/>
    </source>
</evidence>
<dbReference type="EMBL" id="WIUZ02000020">
    <property type="protein sequence ID" value="KAF9779236.1"/>
    <property type="molecule type" value="Genomic_DNA"/>
</dbReference>
<reference evidence="2" key="1">
    <citation type="journal article" date="2020" name="Nat. Commun.">
        <title>Large-scale genome sequencing of mycorrhizal fungi provides insights into the early evolution of symbiotic traits.</title>
        <authorList>
            <person name="Miyauchi S."/>
            <person name="Kiss E."/>
            <person name="Kuo A."/>
            <person name="Drula E."/>
            <person name="Kohler A."/>
            <person name="Sanchez-Garcia M."/>
            <person name="Morin E."/>
            <person name="Andreopoulos B."/>
            <person name="Barry K.W."/>
            <person name="Bonito G."/>
            <person name="Buee M."/>
            <person name="Carver A."/>
            <person name="Chen C."/>
            <person name="Cichocki N."/>
            <person name="Clum A."/>
            <person name="Culley D."/>
            <person name="Crous P.W."/>
            <person name="Fauchery L."/>
            <person name="Girlanda M."/>
            <person name="Hayes R.D."/>
            <person name="Keri Z."/>
            <person name="LaButti K."/>
            <person name="Lipzen A."/>
            <person name="Lombard V."/>
            <person name="Magnuson J."/>
            <person name="Maillard F."/>
            <person name="Murat C."/>
            <person name="Nolan M."/>
            <person name="Ohm R.A."/>
            <person name="Pangilinan J."/>
            <person name="Pereira M.F."/>
            <person name="Perotto S."/>
            <person name="Peter M."/>
            <person name="Pfister S."/>
            <person name="Riley R."/>
            <person name="Sitrit Y."/>
            <person name="Stielow J.B."/>
            <person name="Szollosi G."/>
            <person name="Zifcakova L."/>
            <person name="Stursova M."/>
            <person name="Spatafora J.W."/>
            <person name="Tedersoo L."/>
            <person name="Vaario L.M."/>
            <person name="Yamada A."/>
            <person name="Yan M."/>
            <person name="Wang P."/>
            <person name="Xu J."/>
            <person name="Bruns T."/>
            <person name="Baldrian P."/>
            <person name="Vilgalys R."/>
            <person name="Dunand C."/>
            <person name="Henrissat B."/>
            <person name="Grigoriev I.V."/>
            <person name="Hibbett D."/>
            <person name="Nagy L.G."/>
            <person name="Martin F.M."/>
        </authorList>
    </citation>
    <scope>NUCLEOTIDE SEQUENCE</scope>
    <source>
        <strain evidence="2">UH-Tt-Lm1</strain>
    </source>
</reference>
<evidence type="ECO:0000313" key="2">
    <source>
        <dbReference type="EMBL" id="KAF9779236.1"/>
    </source>
</evidence>